<dbReference type="InterPro" id="IPR023434">
    <property type="entry name" value="Arginosuc_synth_type_1_subfam"/>
</dbReference>
<dbReference type="GO" id="GO:0000053">
    <property type="term" value="P:argininosuccinate metabolic process"/>
    <property type="evidence" value="ECO:0007669"/>
    <property type="project" value="TreeGrafter"/>
</dbReference>
<reference evidence="10 11" key="1">
    <citation type="submission" date="2006-04" db="EMBL/GenBank/DDBJ databases">
        <authorList>
            <person name="Nierman W.C."/>
        </authorList>
    </citation>
    <scope>NUCLEOTIDE SEQUENCE [LARGE SCALE GENOMIC DNA]</scope>
    <source>
        <strain evidence="10 11">DW4/3-1</strain>
    </source>
</reference>
<evidence type="ECO:0000256" key="2">
    <source>
        <dbReference type="ARBA" id="ARBA00012286"/>
    </source>
</evidence>
<dbReference type="SUPFAM" id="SSF69864">
    <property type="entry name" value="Argininosuccinate synthetase, C-terminal domain"/>
    <property type="match status" value="1"/>
</dbReference>
<dbReference type="AlphaFoldDB" id="Q092Z9"/>
<keyword evidence="6" id="KW-0547">Nucleotide-binding</keyword>
<dbReference type="InterPro" id="IPR001518">
    <property type="entry name" value="Arginosuc_synth"/>
</dbReference>
<feature type="domain" description="Arginosuccinate synthase C-terminal" evidence="9">
    <location>
        <begin position="190"/>
        <end position="404"/>
    </location>
</feature>
<sequence length="412" mass="44134">MPSASGTPDTRRNRHPMSKKPVVLAFSGGLDTSFCVVYLREQGHAVTTVTVDTGGFSADALKRMPEQSARLGAVAHHTVDGRALLFNDYLRYLLAGNVLRGQAYPLSVSAERVCQATEVVRMAREVGAQALAHGSTGAGNDQIRFDVAFRALAPDLDLITPIRDLSLSRAQEMSFLAERGFPMPAKTAAYSVNEGMWGTSVGGKETHDSWSALPEAAYPGGVVPNDLAPRTLVVGFEKGRPVSLDGKALSPVEIISELNAAGQPYGVGRGVHLGDTILGIKGRVGFEAPAAVMLITAHRELEKLVLSGKQLFWKETLGNLYGTLLHEGNFFDPLARDLESFLTSSQERVTGEVRLTLQPRALLVEGVRSPYSLMDAKVASYGEANHMWTGAEAAGFAKVYGVAQTLALKVKS</sequence>
<comment type="pathway">
    <text evidence="1">Amino-acid biosynthesis; L-arginine biosynthesis; L-arginine from L-ornithine and carbamoyl phosphate: step 2/3.</text>
</comment>
<dbReference type="InterPro" id="IPR018223">
    <property type="entry name" value="Arginosuc_synth_CS"/>
</dbReference>
<accession>Q092Z9</accession>
<evidence type="ECO:0000313" key="10">
    <source>
        <dbReference type="EMBL" id="EAU66796.1"/>
    </source>
</evidence>
<dbReference type="NCBIfam" id="TIGR00032">
    <property type="entry name" value="argG"/>
    <property type="match status" value="1"/>
</dbReference>
<dbReference type="PANTHER" id="PTHR11587">
    <property type="entry name" value="ARGININOSUCCINATE SYNTHASE"/>
    <property type="match status" value="1"/>
</dbReference>
<dbReference type="EMBL" id="AAMD01000047">
    <property type="protein sequence ID" value="EAU66796.1"/>
    <property type="molecule type" value="Genomic_DNA"/>
</dbReference>
<evidence type="ECO:0000256" key="7">
    <source>
        <dbReference type="ARBA" id="ARBA00022840"/>
    </source>
</evidence>
<evidence type="ECO:0000256" key="6">
    <source>
        <dbReference type="ARBA" id="ARBA00022741"/>
    </source>
</evidence>
<name>Q092Z9_STIAD</name>
<gene>
    <name evidence="10" type="primary">argG</name>
    <name evidence="10" type="ORF">STIAU_1003</name>
</gene>
<dbReference type="Gene3D" id="3.90.1260.10">
    <property type="entry name" value="Argininosuccinate synthetase, chain A, domain 2"/>
    <property type="match status" value="1"/>
</dbReference>
<dbReference type="Pfam" id="PF20979">
    <property type="entry name" value="Arginosuc_syn_C"/>
    <property type="match status" value="1"/>
</dbReference>
<evidence type="ECO:0000256" key="5">
    <source>
        <dbReference type="ARBA" id="ARBA00022605"/>
    </source>
</evidence>
<evidence type="ECO:0000256" key="3">
    <source>
        <dbReference type="ARBA" id="ARBA00022571"/>
    </source>
</evidence>
<dbReference type="GO" id="GO:0005737">
    <property type="term" value="C:cytoplasm"/>
    <property type="evidence" value="ECO:0007669"/>
    <property type="project" value="TreeGrafter"/>
</dbReference>
<evidence type="ECO:0000259" key="8">
    <source>
        <dbReference type="Pfam" id="PF00764"/>
    </source>
</evidence>
<proteinExistence type="predicted"/>
<organism evidence="10 11">
    <name type="scientific">Stigmatella aurantiaca (strain DW4/3-1)</name>
    <dbReference type="NCBI Taxonomy" id="378806"/>
    <lineage>
        <taxon>Bacteria</taxon>
        <taxon>Pseudomonadati</taxon>
        <taxon>Myxococcota</taxon>
        <taxon>Myxococcia</taxon>
        <taxon>Myxococcales</taxon>
        <taxon>Cystobacterineae</taxon>
        <taxon>Archangiaceae</taxon>
        <taxon>Stigmatella</taxon>
    </lineage>
</organism>
<evidence type="ECO:0000313" key="11">
    <source>
        <dbReference type="Proteomes" id="UP000032702"/>
    </source>
</evidence>
<dbReference type="GO" id="GO:0000050">
    <property type="term" value="P:urea cycle"/>
    <property type="evidence" value="ECO:0007669"/>
    <property type="project" value="TreeGrafter"/>
</dbReference>
<evidence type="ECO:0000256" key="4">
    <source>
        <dbReference type="ARBA" id="ARBA00022598"/>
    </source>
</evidence>
<dbReference type="CDD" id="cd01999">
    <property type="entry name" value="ASS"/>
    <property type="match status" value="1"/>
</dbReference>
<dbReference type="GO" id="GO:0004055">
    <property type="term" value="F:argininosuccinate synthase activity"/>
    <property type="evidence" value="ECO:0007669"/>
    <property type="project" value="UniProtKB-EC"/>
</dbReference>
<evidence type="ECO:0000256" key="1">
    <source>
        <dbReference type="ARBA" id="ARBA00004967"/>
    </source>
</evidence>
<dbReference type="PROSITE" id="PS00564">
    <property type="entry name" value="ARGININOSUCCIN_SYN_1"/>
    <property type="match status" value="1"/>
</dbReference>
<dbReference type="GO" id="GO:0006526">
    <property type="term" value="P:L-arginine biosynthetic process"/>
    <property type="evidence" value="ECO:0007669"/>
    <property type="project" value="UniProtKB-UniPathway"/>
</dbReference>
<dbReference type="PATRIC" id="fig|378806.16.peg.5930"/>
<dbReference type="Gene3D" id="3.40.50.620">
    <property type="entry name" value="HUPs"/>
    <property type="match status" value="1"/>
</dbReference>
<feature type="domain" description="Arginosuccinate synthase-like N-terminal" evidence="8">
    <location>
        <begin position="22"/>
        <end position="182"/>
    </location>
</feature>
<dbReference type="PANTHER" id="PTHR11587:SF2">
    <property type="entry name" value="ARGININOSUCCINATE SYNTHASE"/>
    <property type="match status" value="1"/>
</dbReference>
<dbReference type="Pfam" id="PF00764">
    <property type="entry name" value="Arginosuc_synth"/>
    <property type="match status" value="1"/>
</dbReference>
<dbReference type="InterPro" id="IPR014729">
    <property type="entry name" value="Rossmann-like_a/b/a_fold"/>
</dbReference>
<protein>
    <recommendedName>
        <fullName evidence="2">argininosuccinate synthase</fullName>
        <ecNumber evidence="2">6.3.4.5</ecNumber>
    </recommendedName>
</protein>
<keyword evidence="5" id="KW-0028">Amino-acid biosynthesis</keyword>
<dbReference type="EC" id="6.3.4.5" evidence="2"/>
<evidence type="ECO:0000259" key="9">
    <source>
        <dbReference type="Pfam" id="PF20979"/>
    </source>
</evidence>
<dbReference type="Proteomes" id="UP000032702">
    <property type="component" value="Unassembled WGS sequence"/>
</dbReference>
<dbReference type="InterPro" id="IPR048268">
    <property type="entry name" value="Arginosuc_syn_C"/>
</dbReference>
<dbReference type="InterPro" id="IPR024074">
    <property type="entry name" value="AS_cat/multimer_dom_body"/>
</dbReference>
<dbReference type="UniPathway" id="UPA00068">
    <property type="reaction ID" value="UER00113"/>
</dbReference>
<keyword evidence="4 10" id="KW-0436">Ligase</keyword>
<dbReference type="InterPro" id="IPR048267">
    <property type="entry name" value="Arginosuc_syn_N"/>
</dbReference>
<dbReference type="GO" id="GO:0005524">
    <property type="term" value="F:ATP binding"/>
    <property type="evidence" value="ECO:0007669"/>
    <property type="project" value="UniProtKB-KW"/>
</dbReference>
<keyword evidence="3" id="KW-0055">Arginine biosynthesis</keyword>
<keyword evidence="7" id="KW-0067">ATP-binding</keyword>
<comment type="caution">
    <text evidence="10">The sequence shown here is derived from an EMBL/GenBank/DDBJ whole genome shotgun (WGS) entry which is preliminary data.</text>
</comment>
<dbReference type="SUPFAM" id="SSF52402">
    <property type="entry name" value="Adenine nucleotide alpha hydrolases-like"/>
    <property type="match status" value="1"/>
</dbReference>